<dbReference type="Gene3D" id="3.30.40.10">
    <property type="entry name" value="Zinc/RING finger domain, C3HC4 (zinc finger)"/>
    <property type="match status" value="1"/>
</dbReference>
<organism evidence="2">
    <name type="scientific">Palpitomonas bilix</name>
    <dbReference type="NCBI Taxonomy" id="652834"/>
    <lineage>
        <taxon>Eukaryota</taxon>
        <taxon>Eukaryota incertae sedis</taxon>
    </lineage>
</organism>
<name>A0A7S3LUB8_9EUKA</name>
<reference evidence="2" key="1">
    <citation type="submission" date="2021-01" db="EMBL/GenBank/DDBJ databases">
        <authorList>
            <person name="Corre E."/>
            <person name="Pelletier E."/>
            <person name="Niang G."/>
            <person name="Scheremetjew M."/>
            <person name="Finn R."/>
            <person name="Kale V."/>
            <person name="Holt S."/>
            <person name="Cochrane G."/>
            <person name="Meng A."/>
            <person name="Brown T."/>
            <person name="Cohen L."/>
        </authorList>
    </citation>
    <scope>NUCLEOTIDE SEQUENCE</scope>
    <source>
        <strain evidence="2">NIES-2562</strain>
    </source>
</reference>
<dbReference type="AlphaFoldDB" id="A0A7S3LUB8"/>
<protein>
    <submittedName>
        <fullName evidence="2">Uncharacterized protein</fullName>
    </submittedName>
</protein>
<evidence type="ECO:0000256" key="1">
    <source>
        <dbReference type="SAM" id="Coils"/>
    </source>
</evidence>
<feature type="coiled-coil region" evidence="1">
    <location>
        <begin position="101"/>
        <end position="128"/>
    </location>
</feature>
<sequence>MLTAAAGFKSASLDVQKRVETSISALIPALPSMLEKCKHNQNVLRTMKMDDIGVAKDGGEGAGTDVAKSKEYKAGMRAKAISTLISNPSNSFSANIFESIRAELNAELSKLRVELQKVEENVKKATKKEREEVSSAAYLLAMQQMSVEKAKVATPYLLSMSDKLEIDLLELDDSHLATVLEVKEVKDVKGVAGAALKALEQCRKKIESGGEESVSLCTTSSLSSFLSGSTVKGMTEDPSIVETAFALSKTPTCESSRWRRKFGKAWSWLENTQAEWTKLEGKVKATLAKRATAADVADMGSLVDELEASTLVTDKMEDDLVEAIDRVLGVSDRRRYKSKEGMPASPPRMQEELCGECRQRAAALRCMPCKHKSICEACLAQLLPLQEDMENLRKVGIHMIKPGDSPITCPTCYETAMFINTL</sequence>
<accession>A0A7S3LUB8</accession>
<keyword evidence="1" id="KW-0175">Coiled coil</keyword>
<dbReference type="InterPro" id="IPR013083">
    <property type="entry name" value="Znf_RING/FYVE/PHD"/>
</dbReference>
<gene>
    <name evidence="2" type="ORF">PBIL07802_LOCUS26656</name>
</gene>
<evidence type="ECO:0000313" key="2">
    <source>
        <dbReference type="EMBL" id="CAE0264352.1"/>
    </source>
</evidence>
<dbReference type="EMBL" id="HBIB01040888">
    <property type="protein sequence ID" value="CAE0264352.1"/>
    <property type="molecule type" value="Transcribed_RNA"/>
</dbReference>
<proteinExistence type="predicted"/>